<feature type="region of interest" description="Disordered" evidence="1">
    <location>
        <begin position="1"/>
        <end position="23"/>
    </location>
</feature>
<reference evidence="2" key="1">
    <citation type="submission" date="2023-08" db="EMBL/GenBank/DDBJ databases">
        <title>A de novo genome assembly of Solanum verrucosum Schlechtendal, a Mexican diploid species geographically isolated from the other diploid A-genome species in potato relatives.</title>
        <authorList>
            <person name="Hosaka K."/>
        </authorList>
    </citation>
    <scope>NUCLEOTIDE SEQUENCE</scope>
    <source>
        <tissue evidence="2">Young leaves</tissue>
    </source>
</reference>
<sequence>MLSSTKLEPFTSRGPPHEPWEGSWRKYRTTQSLGIRPRNPPRVVVLMTGDGGIRGPEPTYYNPSEEPRWPSRSVVLHTDRGRARGWTSPGLVVTGQELRPI</sequence>
<dbReference type="AlphaFoldDB" id="A0AAF0ZEA7"/>
<proteinExistence type="predicted"/>
<dbReference type="EMBL" id="CP133618">
    <property type="protein sequence ID" value="WMV38356.1"/>
    <property type="molecule type" value="Genomic_DNA"/>
</dbReference>
<organism evidence="2 3">
    <name type="scientific">Solanum verrucosum</name>
    <dbReference type="NCBI Taxonomy" id="315347"/>
    <lineage>
        <taxon>Eukaryota</taxon>
        <taxon>Viridiplantae</taxon>
        <taxon>Streptophyta</taxon>
        <taxon>Embryophyta</taxon>
        <taxon>Tracheophyta</taxon>
        <taxon>Spermatophyta</taxon>
        <taxon>Magnoliopsida</taxon>
        <taxon>eudicotyledons</taxon>
        <taxon>Gunneridae</taxon>
        <taxon>Pentapetalae</taxon>
        <taxon>asterids</taxon>
        <taxon>lamiids</taxon>
        <taxon>Solanales</taxon>
        <taxon>Solanaceae</taxon>
        <taxon>Solanoideae</taxon>
        <taxon>Solaneae</taxon>
        <taxon>Solanum</taxon>
    </lineage>
</organism>
<evidence type="ECO:0000313" key="3">
    <source>
        <dbReference type="Proteomes" id="UP001234989"/>
    </source>
</evidence>
<gene>
    <name evidence="2" type="ORF">MTR67_031741</name>
</gene>
<evidence type="ECO:0000313" key="2">
    <source>
        <dbReference type="EMBL" id="WMV38356.1"/>
    </source>
</evidence>
<name>A0AAF0ZEA7_SOLVR</name>
<dbReference type="Proteomes" id="UP001234989">
    <property type="component" value="Chromosome 7"/>
</dbReference>
<protein>
    <submittedName>
        <fullName evidence="2">Uncharacterized protein</fullName>
    </submittedName>
</protein>
<evidence type="ECO:0000256" key="1">
    <source>
        <dbReference type="SAM" id="MobiDB-lite"/>
    </source>
</evidence>
<feature type="region of interest" description="Disordered" evidence="1">
    <location>
        <begin position="49"/>
        <end position="71"/>
    </location>
</feature>
<keyword evidence="3" id="KW-1185">Reference proteome</keyword>
<accession>A0AAF0ZEA7</accession>